<feature type="binding site" evidence="7">
    <location>
        <position position="37"/>
    </location>
    <ligand>
        <name>substrate</name>
    </ligand>
</feature>
<keyword evidence="3 7" id="KW-0547">Nucleotide-binding</keyword>
<dbReference type="UniPathway" id="UPA00053">
    <property type="reaction ID" value="UER00088"/>
</dbReference>
<protein>
    <recommendedName>
        <fullName evidence="7">Shikimate kinase</fullName>
        <shortName evidence="7">SK</shortName>
        <ecNumber evidence="7">2.7.1.71</ecNumber>
    </recommendedName>
</protein>
<dbReference type="Gene3D" id="3.40.50.300">
    <property type="entry name" value="P-loop containing nucleotide triphosphate hydrolases"/>
    <property type="match status" value="1"/>
</dbReference>
<comment type="subcellular location">
    <subcellularLocation>
        <location evidence="7">Cytoplasm</location>
    </subcellularLocation>
</comment>
<evidence type="ECO:0000256" key="3">
    <source>
        <dbReference type="ARBA" id="ARBA00022741"/>
    </source>
</evidence>
<evidence type="ECO:0000256" key="6">
    <source>
        <dbReference type="ARBA" id="ARBA00023141"/>
    </source>
</evidence>
<dbReference type="OrthoDB" id="9800332at2"/>
<evidence type="ECO:0000256" key="5">
    <source>
        <dbReference type="ARBA" id="ARBA00022840"/>
    </source>
</evidence>
<evidence type="ECO:0000256" key="4">
    <source>
        <dbReference type="ARBA" id="ARBA00022777"/>
    </source>
</evidence>
<keyword evidence="6 7" id="KW-0057">Aromatic amino acid biosynthesis</keyword>
<dbReference type="PANTHER" id="PTHR21087">
    <property type="entry name" value="SHIKIMATE KINASE"/>
    <property type="match status" value="1"/>
</dbReference>
<dbReference type="GO" id="GO:0005829">
    <property type="term" value="C:cytosol"/>
    <property type="evidence" value="ECO:0007669"/>
    <property type="project" value="TreeGrafter"/>
</dbReference>
<organism evidence="8 9">
    <name type="scientific">Clostridium gasigenes</name>
    <dbReference type="NCBI Taxonomy" id="94869"/>
    <lineage>
        <taxon>Bacteria</taxon>
        <taxon>Bacillati</taxon>
        <taxon>Bacillota</taxon>
        <taxon>Clostridia</taxon>
        <taxon>Eubacteriales</taxon>
        <taxon>Clostridiaceae</taxon>
        <taxon>Clostridium</taxon>
    </lineage>
</organism>
<dbReference type="InterPro" id="IPR031322">
    <property type="entry name" value="Shikimate/glucono_kinase"/>
</dbReference>
<dbReference type="GO" id="GO:0008652">
    <property type="term" value="P:amino acid biosynthetic process"/>
    <property type="evidence" value="ECO:0007669"/>
    <property type="project" value="UniProtKB-KW"/>
</dbReference>
<comment type="pathway">
    <text evidence="7">Metabolic intermediate biosynthesis; chorismate biosynthesis; chorismate from D-erythrose 4-phosphate and phosphoenolpyruvate: step 5/7.</text>
</comment>
<reference evidence="8 9" key="1">
    <citation type="submission" date="2016-10" db="EMBL/GenBank/DDBJ databases">
        <authorList>
            <person name="de Groot N.N."/>
        </authorList>
    </citation>
    <scope>NUCLEOTIDE SEQUENCE [LARGE SCALE GENOMIC DNA]</scope>
    <source>
        <strain evidence="8 9">DSM 12272</strain>
    </source>
</reference>
<keyword evidence="7" id="KW-0460">Magnesium</keyword>
<keyword evidence="5 7" id="KW-0067">ATP-binding</keyword>
<feature type="binding site" evidence="7">
    <location>
        <position position="136"/>
    </location>
    <ligand>
        <name>substrate</name>
    </ligand>
</feature>
<accession>A0A1H0TJV8</accession>
<keyword evidence="9" id="KW-1185">Reference proteome</keyword>
<dbReference type="GO" id="GO:0009073">
    <property type="term" value="P:aromatic amino acid family biosynthetic process"/>
    <property type="evidence" value="ECO:0007669"/>
    <property type="project" value="UniProtKB-KW"/>
</dbReference>
<keyword evidence="7" id="KW-0963">Cytoplasm</keyword>
<keyword evidence="2 7" id="KW-0808">Transferase</keyword>
<feature type="binding site" evidence="7">
    <location>
        <begin position="15"/>
        <end position="20"/>
    </location>
    <ligand>
        <name>ATP</name>
        <dbReference type="ChEBI" id="CHEBI:30616"/>
    </ligand>
</feature>
<keyword evidence="4 7" id="KW-0418">Kinase</keyword>
<evidence type="ECO:0000256" key="1">
    <source>
        <dbReference type="ARBA" id="ARBA00022605"/>
    </source>
</evidence>
<comment type="cofactor">
    <cofactor evidence="7">
        <name>Mg(2+)</name>
        <dbReference type="ChEBI" id="CHEBI:18420"/>
    </cofactor>
    <text evidence="7">Binds 1 Mg(2+) ion per subunit.</text>
</comment>
<name>A0A1H0TJV8_9CLOT</name>
<evidence type="ECO:0000313" key="9">
    <source>
        <dbReference type="Proteomes" id="UP000198597"/>
    </source>
</evidence>
<comment type="catalytic activity">
    <reaction evidence="7">
        <text>shikimate + ATP = 3-phosphoshikimate + ADP + H(+)</text>
        <dbReference type="Rhea" id="RHEA:13121"/>
        <dbReference type="ChEBI" id="CHEBI:15378"/>
        <dbReference type="ChEBI" id="CHEBI:30616"/>
        <dbReference type="ChEBI" id="CHEBI:36208"/>
        <dbReference type="ChEBI" id="CHEBI:145989"/>
        <dbReference type="ChEBI" id="CHEBI:456216"/>
        <dbReference type="EC" id="2.7.1.71"/>
    </reaction>
</comment>
<comment type="function">
    <text evidence="7">Catalyzes the specific phosphorylation of the 3-hydroxyl group of shikimic acid using ATP as a cosubstrate.</text>
</comment>
<dbReference type="AlphaFoldDB" id="A0A1H0TJV8"/>
<dbReference type="Proteomes" id="UP000198597">
    <property type="component" value="Unassembled WGS sequence"/>
</dbReference>
<dbReference type="GO" id="GO:0005524">
    <property type="term" value="F:ATP binding"/>
    <property type="evidence" value="ECO:0007669"/>
    <property type="project" value="UniProtKB-UniRule"/>
</dbReference>
<dbReference type="InterPro" id="IPR027417">
    <property type="entry name" value="P-loop_NTPase"/>
</dbReference>
<evidence type="ECO:0000256" key="2">
    <source>
        <dbReference type="ARBA" id="ARBA00022679"/>
    </source>
</evidence>
<comment type="caution">
    <text evidence="7">Lacks conserved residue(s) required for the propagation of feature annotation.</text>
</comment>
<gene>
    <name evidence="7" type="primary">aroK</name>
    <name evidence="8" type="ORF">SAMN04488529_10792</name>
</gene>
<dbReference type="InterPro" id="IPR000623">
    <property type="entry name" value="Shikimate_kinase/TSH1"/>
</dbReference>
<comment type="similarity">
    <text evidence="7">Belongs to the shikimate kinase family.</text>
</comment>
<dbReference type="EC" id="2.7.1.71" evidence="7"/>
<comment type="subunit">
    <text evidence="7">Monomer.</text>
</comment>
<dbReference type="PANTHER" id="PTHR21087:SF16">
    <property type="entry name" value="SHIKIMATE KINASE 1, CHLOROPLASTIC"/>
    <property type="match status" value="1"/>
</dbReference>
<dbReference type="Pfam" id="PF01202">
    <property type="entry name" value="SKI"/>
    <property type="match status" value="1"/>
</dbReference>
<dbReference type="SUPFAM" id="SSF52540">
    <property type="entry name" value="P-loop containing nucleoside triphosphate hydrolases"/>
    <property type="match status" value="1"/>
</dbReference>
<feature type="binding site" evidence="7">
    <location>
        <position position="19"/>
    </location>
    <ligand>
        <name>Mg(2+)</name>
        <dbReference type="ChEBI" id="CHEBI:18420"/>
    </ligand>
</feature>
<dbReference type="GO" id="GO:0000287">
    <property type="term" value="F:magnesium ion binding"/>
    <property type="evidence" value="ECO:0007669"/>
    <property type="project" value="UniProtKB-UniRule"/>
</dbReference>
<dbReference type="HAMAP" id="MF_00109">
    <property type="entry name" value="Shikimate_kinase"/>
    <property type="match status" value="1"/>
</dbReference>
<dbReference type="GO" id="GO:0004765">
    <property type="term" value="F:shikimate kinase activity"/>
    <property type="evidence" value="ECO:0007669"/>
    <property type="project" value="UniProtKB-UniRule"/>
</dbReference>
<evidence type="ECO:0000313" key="8">
    <source>
        <dbReference type="EMBL" id="SDP54357.1"/>
    </source>
</evidence>
<evidence type="ECO:0000256" key="7">
    <source>
        <dbReference type="HAMAP-Rule" id="MF_00109"/>
    </source>
</evidence>
<keyword evidence="1 7" id="KW-0028">Amino-acid biosynthesis</keyword>
<feature type="binding site" evidence="7">
    <location>
        <position position="119"/>
    </location>
    <ligand>
        <name>ATP</name>
        <dbReference type="ChEBI" id="CHEBI:30616"/>
    </ligand>
</feature>
<dbReference type="STRING" id="94869.SAMN04488529_10792"/>
<dbReference type="RefSeq" id="WP_089970344.1">
    <property type="nucleotide sequence ID" value="NZ_FNJM01000007.1"/>
</dbReference>
<dbReference type="CDD" id="cd00464">
    <property type="entry name" value="SK"/>
    <property type="match status" value="1"/>
</dbReference>
<feature type="binding site" evidence="7">
    <location>
        <position position="60"/>
    </location>
    <ligand>
        <name>substrate</name>
    </ligand>
</feature>
<proteinExistence type="inferred from homology"/>
<sequence length="171" mass="20002">MSDLKDKVLLIGMPGCGKTTIGKLLATKLNYNFCDMDKYIEDISGETVKELFEKGEENFRKWENKACVKLSKKRRVIISSGGGVIKNEKNIDLFSEESIIIFIDRPLDNIIEDVDIEKRPLLSSGREKLYNIFQERYELYNKYCHIKIVNNGFIKDIIFEIQKELKERIRK</sequence>
<dbReference type="PRINTS" id="PR01100">
    <property type="entry name" value="SHIKIMTKNASE"/>
</dbReference>
<dbReference type="GO" id="GO:0009423">
    <property type="term" value="P:chorismate biosynthetic process"/>
    <property type="evidence" value="ECO:0007669"/>
    <property type="project" value="UniProtKB-UniRule"/>
</dbReference>
<feature type="binding site" evidence="7">
    <location>
        <position position="82"/>
    </location>
    <ligand>
        <name>substrate</name>
    </ligand>
</feature>
<dbReference type="EMBL" id="FNJM01000007">
    <property type="protein sequence ID" value="SDP54357.1"/>
    <property type="molecule type" value="Genomic_DNA"/>
</dbReference>
<keyword evidence="7" id="KW-0479">Metal-binding</keyword>